<dbReference type="InterPro" id="IPR036397">
    <property type="entry name" value="RNaseH_sf"/>
</dbReference>
<sequence>MKKQSIANLKQLFRTDNIDDKLLQELKKDNRKGVQMLIEGYEKQKIKEQALELAFEEMCFYENHHYASGCRYIAGVDEAGRGPLAGPVVAAAVILPQDFRLIGLNDSKQLNETQRNAFFTIIKENAVSFGISIVTNQQIDDINILEATKLAMRDAISQLNPIADHVLIDAVELDGLTCSSEAIIKGDSKSISIAAASVLAKVTRDRIMKDIHTEYPVYDFQSNMGYGTKHHMDNLKKYGASPYHRESFSPVRNVMLDDINE</sequence>
<dbReference type="PANTHER" id="PTHR10954:SF18">
    <property type="entry name" value="RIBONUCLEASE HII"/>
    <property type="match status" value="1"/>
</dbReference>
<evidence type="ECO:0000313" key="19">
    <source>
        <dbReference type="Proteomes" id="UP001597383"/>
    </source>
</evidence>
<evidence type="ECO:0000313" key="18">
    <source>
        <dbReference type="EMBL" id="MFD2044085.1"/>
    </source>
</evidence>
<keyword evidence="12 14" id="KW-0378">Hydrolase</keyword>
<evidence type="ECO:0000256" key="9">
    <source>
        <dbReference type="ARBA" id="ARBA00022722"/>
    </source>
</evidence>
<dbReference type="EC" id="3.1.26.4" evidence="6 14"/>
<comment type="similarity">
    <text evidence="5 14 16">Belongs to the RNase HII family.</text>
</comment>
<comment type="cofactor">
    <cofactor evidence="2">
        <name>Mg(2+)</name>
        <dbReference type="ChEBI" id="CHEBI:18420"/>
    </cofactor>
</comment>
<evidence type="ECO:0000256" key="12">
    <source>
        <dbReference type="ARBA" id="ARBA00022801"/>
    </source>
</evidence>
<evidence type="ECO:0000259" key="17">
    <source>
        <dbReference type="PROSITE" id="PS51975"/>
    </source>
</evidence>
<dbReference type="InterPro" id="IPR012337">
    <property type="entry name" value="RNaseH-like_sf"/>
</dbReference>
<feature type="binding site" evidence="14 15">
    <location>
        <position position="169"/>
    </location>
    <ligand>
        <name>a divalent metal cation</name>
        <dbReference type="ChEBI" id="CHEBI:60240"/>
    </ligand>
</feature>
<evidence type="ECO:0000256" key="7">
    <source>
        <dbReference type="ARBA" id="ARBA00019179"/>
    </source>
</evidence>
<dbReference type="PANTHER" id="PTHR10954">
    <property type="entry name" value="RIBONUCLEASE H2 SUBUNIT A"/>
    <property type="match status" value="1"/>
</dbReference>
<evidence type="ECO:0000256" key="16">
    <source>
        <dbReference type="RuleBase" id="RU003515"/>
    </source>
</evidence>
<proteinExistence type="inferred from homology"/>
<comment type="function">
    <text evidence="3 14 16">Endonuclease that specifically degrades the RNA of RNA-DNA hybrids.</text>
</comment>
<dbReference type="Gene3D" id="3.30.420.10">
    <property type="entry name" value="Ribonuclease H-like superfamily/Ribonuclease H"/>
    <property type="match status" value="1"/>
</dbReference>
<feature type="binding site" evidence="14 15">
    <location>
        <position position="77"/>
    </location>
    <ligand>
        <name>a divalent metal cation</name>
        <dbReference type="ChEBI" id="CHEBI:60240"/>
    </ligand>
</feature>
<dbReference type="InterPro" id="IPR022898">
    <property type="entry name" value="RNase_HII"/>
</dbReference>
<comment type="subcellular location">
    <subcellularLocation>
        <location evidence="4 14">Cytoplasm</location>
    </subcellularLocation>
</comment>
<evidence type="ECO:0000256" key="5">
    <source>
        <dbReference type="ARBA" id="ARBA00007383"/>
    </source>
</evidence>
<evidence type="ECO:0000256" key="8">
    <source>
        <dbReference type="ARBA" id="ARBA00022490"/>
    </source>
</evidence>
<reference evidence="19" key="1">
    <citation type="journal article" date="2019" name="Int. J. Syst. Evol. Microbiol.">
        <title>The Global Catalogue of Microorganisms (GCM) 10K type strain sequencing project: providing services to taxonomists for standard genome sequencing and annotation.</title>
        <authorList>
            <consortium name="The Broad Institute Genomics Platform"/>
            <consortium name="The Broad Institute Genome Sequencing Center for Infectious Disease"/>
            <person name="Wu L."/>
            <person name="Ma J."/>
        </authorList>
    </citation>
    <scope>NUCLEOTIDE SEQUENCE [LARGE SCALE GENOMIC DNA]</scope>
    <source>
        <strain evidence="19">R28</strain>
    </source>
</reference>
<dbReference type="GO" id="GO:0004523">
    <property type="term" value="F:RNA-DNA hybrid ribonuclease activity"/>
    <property type="evidence" value="ECO:0007669"/>
    <property type="project" value="UniProtKB-EC"/>
</dbReference>
<keyword evidence="11 14" id="KW-0255">Endonuclease</keyword>
<evidence type="ECO:0000256" key="13">
    <source>
        <dbReference type="ARBA" id="ARBA00023211"/>
    </source>
</evidence>
<dbReference type="SUPFAM" id="SSF53098">
    <property type="entry name" value="Ribonuclease H-like"/>
    <property type="match status" value="1"/>
</dbReference>
<evidence type="ECO:0000256" key="1">
    <source>
        <dbReference type="ARBA" id="ARBA00000077"/>
    </source>
</evidence>
<feature type="binding site" evidence="14 15">
    <location>
        <position position="78"/>
    </location>
    <ligand>
        <name>a divalent metal cation</name>
        <dbReference type="ChEBI" id="CHEBI:60240"/>
    </ligand>
</feature>
<keyword evidence="13 14" id="KW-0464">Manganese</keyword>
<organism evidence="18 19">
    <name type="scientific">Ornithinibacillus salinisoli</name>
    <dbReference type="NCBI Taxonomy" id="1848459"/>
    <lineage>
        <taxon>Bacteria</taxon>
        <taxon>Bacillati</taxon>
        <taxon>Bacillota</taxon>
        <taxon>Bacilli</taxon>
        <taxon>Bacillales</taxon>
        <taxon>Bacillaceae</taxon>
        <taxon>Ornithinibacillus</taxon>
    </lineage>
</organism>
<dbReference type="InterPro" id="IPR001352">
    <property type="entry name" value="RNase_HII/HIII"/>
</dbReference>
<keyword evidence="19" id="KW-1185">Reference proteome</keyword>
<evidence type="ECO:0000256" key="14">
    <source>
        <dbReference type="HAMAP-Rule" id="MF_00052"/>
    </source>
</evidence>
<evidence type="ECO:0000256" key="6">
    <source>
        <dbReference type="ARBA" id="ARBA00012180"/>
    </source>
</evidence>
<dbReference type="PROSITE" id="PS51975">
    <property type="entry name" value="RNASE_H_2"/>
    <property type="match status" value="1"/>
</dbReference>
<dbReference type="Proteomes" id="UP001597383">
    <property type="component" value="Unassembled WGS sequence"/>
</dbReference>
<comment type="cofactor">
    <cofactor evidence="14 15">
        <name>Mn(2+)</name>
        <dbReference type="ChEBI" id="CHEBI:29035"/>
    </cofactor>
    <cofactor evidence="14 15">
        <name>Mg(2+)</name>
        <dbReference type="ChEBI" id="CHEBI:18420"/>
    </cofactor>
    <text evidence="14 15">Manganese or magnesium. Binds 1 divalent metal ion per monomer in the absence of substrate. May bind a second metal ion after substrate binding.</text>
</comment>
<evidence type="ECO:0000256" key="15">
    <source>
        <dbReference type="PROSITE-ProRule" id="PRU01319"/>
    </source>
</evidence>
<dbReference type="NCBIfam" id="NF000595">
    <property type="entry name" value="PRK00015.1-3"/>
    <property type="match status" value="1"/>
</dbReference>
<gene>
    <name evidence="14" type="primary">rnhB</name>
    <name evidence="18" type="ORF">ACFSJF_07405</name>
</gene>
<dbReference type="RefSeq" id="WP_377555664.1">
    <property type="nucleotide sequence ID" value="NZ_JBHUHQ010000013.1"/>
</dbReference>
<evidence type="ECO:0000256" key="2">
    <source>
        <dbReference type="ARBA" id="ARBA00001946"/>
    </source>
</evidence>
<comment type="catalytic activity">
    <reaction evidence="1 14 15 16">
        <text>Endonucleolytic cleavage to 5'-phosphomonoester.</text>
        <dbReference type="EC" id="3.1.26.4"/>
    </reaction>
</comment>
<name>A0ABW4W1F2_9BACI</name>
<keyword evidence="10 14" id="KW-0479">Metal-binding</keyword>
<dbReference type="InterPro" id="IPR024567">
    <property type="entry name" value="RNase_HII/HIII_dom"/>
</dbReference>
<accession>A0ABW4W1F2</accession>
<evidence type="ECO:0000256" key="10">
    <source>
        <dbReference type="ARBA" id="ARBA00022723"/>
    </source>
</evidence>
<evidence type="ECO:0000256" key="4">
    <source>
        <dbReference type="ARBA" id="ARBA00004496"/>
    </source>
</evidence>
<dbReference type="NCBIfam" id="NF000594">
    <property type="entry name" value="PRK00015.1-1"/>
    <property type="match status" value="1"/>
</dbReference>
<protein>
    <recommendedName>
        <fullName evidence="7 14">Ribonuclease HII</fullName>
        <shortName evidence="14">RNase HII</shortName>
        <ecNumber evidence="6 14">3.1.26.4</ecNumber>
    </recommendedName>
</protein>
<dbReference type="EMBL" id="JBHUHQ010000013">
    <property type="protein sequence ID" value="MFD2044085.1"/>
    <property type="molecule type" value="Genomic_DNA"/>
</dbReference>
<comment type="caution">
    <text evidence="18">The sequence shown here is derived from an EMBL/GenBank/DDBJ whole genome shotgun (WGS) entry which is preliminary data.</text>
</comment>
<dbReference type="Pfam" id="PF01351">
    <property type="entry name" value="RNase_HII"/>
    <property type="match status" value="1"/>
</dbReference>
<dbReference type="CDD" id="cd07182">
    <property type="entry name" value="RNase_HII_bacteria_HII_like"/>
    <property type="match status" value="1"/>
</dbReference>
<evidence type="ECO:0000256" key="11">
    <source>
        <dbReference type="ARBA" id="ARBA00022759"/>
    </source>
</evidence>
<keyword evidence="9 14" id="KW-0540">Nuclease</keyword>
<keyword evidence="8 14" id="KW-0963">Cytoplasm</keyword>
<dbReference type="HAMAP" id="MF_00052_B">
    <property type="entry name" value="RNase_HII_B"/>
    <property type="match status" value="1"/>
</dbReference>
<feature type="domain" description="RNase H type-2" evidence="17">
    <location>
        <begin position="71"/>
        <end position="260"/>
    </location>
</feature>
<evidence type="ECO:0000256" key="3">
    <source>
        <dbReference type="ARBA" id="ARBA00004065"/>
    </source>
</evidence>